<comment type="caution">
    <text evidence="3">The sequence shown here is derived from an EMBL/GenBank/DDBJ whole genome shotgun (WGS) entry which is preliminary data.</text>
</comment>
<dbReference type="PANTHER" id="PTHR37463:SF1">
    <property type="entry name" value="DUF2256 DOMAIN-CONTAINING PROTEIN"/>
    <property type="match status" value="1"/>
</dbReference>
<dbReference type="AlphaFoldDB" id="A0A8J5X8D0"/>
<dbReference type="Pfam" id="PF10013">
    <property type="entry name" value="DUF2256"/>
    <property type="match status" value="1"/>
</dbReference>
<accession>A0A8J5X8D0</accession>
<evidence type="ECO:0000313" key="3">
    <source>
        <dbReference type="EMBL" id="KAG8458292.1"/>
    </source>
</evidence>
<dbReference type="EMBL" id="JAGTXO010000054">
    <property type="protein sequence ID" value="KAG8458292.1"/>
    <property type="molecule type" value="Genomic_DNA"/>
</dbReference>
<keyword evidence="2" id="KW-0732">Signal</keyword>
<name>A0A8J5X8D0_DIALT</name>
<dbReference type="PANTHER" id="PTHR37463">
    <property type="entry name" value="GSL3115 PROTEIN"/>
    <property type="match status" value="1"/>
</dbReference>
<evidence type="ECO:0000256" key="2">
    <source>
        <dbReference type="SAM" id="SignalP"/>
    </source>
</evidence>
<evidence type="ECO:0000256" key="1">
    <source>
        <dbReference type="SAM" id="MobiDB-lite"/>
    </source>
</evidence>
<dbReference type="InterPro" id="IPR017136">
    <property type="entry name" value="UCP037205"/>
</dbReference>
<gene>
    <name evidence="3" type="ORF">KFE25_005139</name>
</gene>
<sequence>MRAGLLLHFYTQAVLGARSVAPAMSKANLPSKVCVVCNRPFTWRKKWERCWDEVSTCSKRCNGERRALNRHDRKLDADGSQSDEGPDAGESERGRASAGGGERARTAAPAGERSPDGGDGSERSSERAERKAAKLAAKEKRRLVRSGGDPTVGQKPCTLCARSVDLLIRCRTDESGEWRMVCGRCWKLPTVANGVVDGDPGTNPNYKYGGLWKNQHASK</sequence>
<organism evidence="3 4">
    <name type="scientific">Diacronema lutheri</name>
    <name type="common">Unicellular marine alga</name>
    <name type="synonym">Monochrysis lutheri</name>
    <dbReference type="NCBI Taxonomy" id="2081491"/>
    <lineage>
        <taxon>Eukaryota</taxon>
        <taxon>Haptista</taxon>
        <taxon>Haptophyta</taxon>
        <taxon>Pavlovophyceae</taxon>
        <taxon>Pavlovales</taxon>
        <taxon>Pavlovaceae</taxon>
        <taxon>Diacronema</taxon>
    </lineage>
</organism>
<keyword evidence="4" id="KW-1185">Reference proteome</keyword>
<feature type="chain" id="PRO_5035212262" evidence="2">
    <location>
        <begin position="17"/>
        <end position="219"/>
    </location>
</feature>
<reference evidence="3" key="1">
    <citation type="submission" date="2021-05" db="EMBL/GenBank/DDBJ databases">
        <title>The genome of the haptophyte Pavlova lutheri (Diacronema luteri, Pavlovales) - a model for lipid biosynthesis in eukaryotic algae.</title>
        <authorList>
            <person name="Hulatt C.J."/>
            <person name="Posewitz M.C."/>
        </authorList>
    </citation>
    <scope>NUCLEOTIDE SEQUENCE</scope>
    <source>
        <strain evidence="3">NIVA-4/92</strain>
    </source>
</reference>
<dbReference type="Proteomes" id="UP000751190">
    <property type="component" value="Unassembled WGS sequence"/>
</dbReference>
<proteinExistence type="predicted"/>
<dbReference type="OrthoDB" id="537467at2759"/>
<feature type="compositionally biased region" description="Basic and acidic residues" evidence="1">
    <location>
        <begin position="113"/>
        <end position="138"/>
    </location>
</feature>
<protein>
    <submittedName>
        <fullName evidence="3">Uncharacterized protein</fullName>
    </submittedName>
</protein>
<evidence type="ECO:0000313" key="4">
    <source>
        <dbReference type="Proteomes" id="UP000751190"/>
    </source>
</evidence>
<feature type="region of interest" description="Disordered" evidence="1">
    <location>
        <begin position="72"/>
        <end position="151"/>
    </location>
</feature>
<dbReference type="OMA" id="CWNDISG"/>
<feature type="signal peptide" evidence="2">
    <location>
        <begin position="1"/>
        <end position="16"/>
    </location>
</feature>